<name>A0A939K0V7_9BACT</name>
<organism evidence="9 10">
    <name type="scientific">Fibrella aquatilis</name>
    <dbReference type="NCBI Taxonomy" id="2817059"/>
    <lineage>
        <taxon>Bacteria</taxon>
        <taxon>Pseudomonadati</taxon>
        <taxon>Bacteroidota</taxon>
        <taxon>Cytophagia</taxon>
        <taxon>Cytophagales</taxon>
        <taxon>Spirosomataceae</taxon>
        <taxon>Fibrella</taxon>
    </lineage>
</organism>
<evidence type="ECO:0000256" key="2">
    <source>
        <dbReference type="ARBA" id="ARBA00022679"/>
    </source>
</evidence>
<dbReference type="GO" id="GO:0016773">
    <property type="term" value="F:phosphotransferase activity, alcohol group as acceptor"/>
    <property type="evidence" value="ECO:0007669"/>
    <property type="project" value="InterPro"/>
</dbReference>
<gene>
    <name evidence="9" type="primary">rfaE2</name>
    <name evidence="9" type="ORF">J2I48_15475</name>
</gene>
<keyword evidence="10" id="KW-1185">Reference proteome</keyword>
<dbReference type="GO" id="GO:0005975">
    <property type="term" value="P:carbohydrate metabolic process"/>
    <property type="evidence" value="ECO:0007669"/>
    <property type="project" value="InterPro"/>
</dbReference>
<dbReference type="PANTHER" id="PTHR43793">
    <property type="entry name" value="FAD SYNTHASE"/>
    <property type="match status" value="1"/>
</dbReference>
<evidence type="ECO:0000256" key="4">
    <source>
        <dbReference type="ARBA" id="ARBA00022741"/>
    </source>
</evidence>
<dbReference type="Gene3D" id="3.40.50.620">
    <property type="entry name" value="HUPs"/>
    <property type="match status" value="1"/>
</dbReference>
<reference evidence="9 10" key="1">
    <citation type="submission" date="2021-03" db="EMBL/GenBank/DDBJ databases">
        <title>Fibrella sp. HMF5036 genome sequencing and assembly.</title>
        <authorList>
            <person name="Kang H."/>
            <person name="Kim H."/>
            <person name="Bae S."/>
            <person name="Joh K."/>
        </authorList>
    </citation>
    <scope>NUCLEOTIDE SEQUENCE [LARGE SCALE GENOMIC DNA]</scope>
    <source>
        <strain evidence="9 10">HMF5036</strain>
    </source>
</reference>
<protein>
    <recommendedName>
        <fullName evidence="1">D-glycero-beta-D-manno-heptose 1-phosphate adenylyltransferase</fullName>
        <ecNumber evidence="1">2.7.7.70</ecNumber>
    </recommendedName>
</protein>
<dbReference type="InterPro" id="IPR011914">
    <property type="entry name" value="RfaE_dom_II"/>
</dbReference>
<evidence type="ECO:0000256" key="7">
    <source>
        <dbReference type="ARBA" id="ARBA00047428"/>
    </source>
</evidence>
<dbReference type="InterPro" id="IPR014729">
    <property type="entry name" value="Rossmann-like_a/b/a_fold"/>
</dbReference>
<accession>A0A939K0V7</accession>
<keyword evidence="6" id="KW-0119">Carbohydrate metabolism</keyword>
<dbReference type="Proteomes" id="UP000664795">
    <property type="component" value="Unassembled WGS sequence"/>
</dbReference>
<evidence type="ECO:0000259" key="8">
    <source>
        <dbReference type="Pfam" id="PF01467"/>
    </source>
</evidence>
<dbReference type="Pfam" id="PF01467">
    <property type="entry name" value="CTP_transf_like"/>
    <property type="match status" value="1"/>
</dbReference>
<dbReference type="SUPFAM" id="SSF52374">
    <property type="entry name" value="Nucleotidylyl transferase"/>
    <property type="match status" value="1"/>
</dbReference>
<keyword evidence="2" id="KW-0808">Transferase</keyword>
<comment type="caution">
    <text evidence="9">The sequence shown here is derived from an EMBL/GenBank/DDBJ whole genome shotgun (WGS) entry which is preliminary data.</text>
</comment>
<evidence type="ECO:0000313" key="9">
    <source>
        <dbReference type="EMBL" id="MBO0932411.1"/>
    </source>
</evidence>
<dbReference type="GO" id="GO:0005524">
    <property type="term" value="F:ATP binding"/>
    <property type="evidence" value="ECO:0007669"/>
    <property type="project" value="UniProtKB-KW"/>
</dbReference>
<comment type="catalytic activity">
    <reaction evidence="7">
        <text>D-glycero-beta-D-manno-heptose 1-phosphate + ATP + H(+) = ADP-D-glycero-beta-D-manno-heptose + diphosphate</text>
        <dbReference type="Rhea" id="RHEA:27465"/>
        <dbReference type="ChEBI" id="CHEBI:15378"/>
        <dbReference type="ChEBI" id="CHEBI:30616"/>
        <dbReference type="ChEBI" id="CHEBI:33019"/>
        <dbReference type="ChEBI" id="CHEBI:59967"/>
        <dbReference type="ChEBI" id="CHEBI:61593"/>
        <dbReference type="EC" id="2.7.7.70"/>
    </reaction>
</comment>
<evidence type="ECO:0000256" key="1">
    <source>
        <dbReference type="ARBA" id="ARBA00012519"/>
    </source>
</evidence>
<dbReference type="EMBL" id="JAFMYU010000012">
    <property type="protein sequence ID" value="MBO0932411.1"/>
    <property type="molecule type" value="Genomic_DNA"/>
</dbReference>
<dbReference type="NCBIfam" id="TIGR00125">
    <property type="entry name" value="cyt_tran_rel"/>
    <property type="match status" value="1"/>
</dbReference>
<dbReference type="PANTHER" id="PTHR43793:SF2">
    <property type="entry name" value="BIFUNCTIONAL PROTEIN HLDE"/>
    <property type="match status" value="1"/>
</dbReference>
<evidence type="ECO:0000313" key="10">
    <source>
        <dbReference type="Proteomes" id="UP000664795"/>
    </source>
</evidence>
<dbReference type="InterPro" id="IPR004821">
    <property type="entry name" value="Cyt_trans-like"/>
</dbReference>
<evidence type="ECO:0000256" key="6">
    <source>
        <dbReference type="ARBA" id="ARBA00023277"/>
    </source>
</evidence>
<dbReference type="InterPro" id="IPR050385">
    <property type="entry name" value="Archaeal_FAD_synthase"/>
</dbReference>
<evidence type="ECO:0000256" key="3">
    <source>
        <dbReference type="ARBA" id="ARBA00022695"/>
    </source>
</evidence>
<evidence type="ECO:0000256" key="5">
    <source>
        <dbReference type="ARBA" id="ARBA00022840"/>
    </source>
</evidence>
<dbReference type="AlphaFoldDB" id="A0A939K0V7"/>
<feature type="domain" description="Cytidyltransferase-like" evidence="8">
    <location>
        <begin position="28"/>
        <end position="124"/>
    </location>
</feature>
<dbReference type="EC" id="2.7.7.70" evidence="1"/>
<sequence length="162" mass="17367">MTADKIRSRAEAVEQVAQWHREGKRVVFTNGCFDIVHLGHIDYLEKARALGDVLVLGLNTDASVSCIKGPLRPVVNENARARLMAALQFVDLVTLFDEPTPLELITALQPDILVKGNDYTVATIVGADVVLARGGLVQTVALVPGYSTSGLIQKIVAAYGGD</sequence>
<dbReference type="GO" id="GO:0016779">
    <property type="term" value="F:nucleotidyltransferase activity"/>
    <property type="evidence" value="ECO:0007669"/>
    <property type="project" value="UniProtKB-KW"/>
</dbReference>
<proteinExistence type="predicted"/>
<keyword evidence="5" id="KW-0067">ATP-binding</keyword>
<dbReference type="NCBIfam" id="TIGR02199">
    <property type="entry name" value="rfaE_dom_II"/>
    <property type="match status" value="1"/>
</dbReference>
<dbReference type="RefSeq" id="WP_207336373.1">
    <property type="nucleotide sequence ID" value="NZ_JAFMYU010000012.1"/>
</dbReference>
<keyword evidence="3 9" id="KW-0548">Nucleotidyltransferase</keyword>
<keyword evidence="4" id="KW-0547">Nucleotide-binding</keyword>